<reference evidence="9 10" key="1">
    <citation type="submission" date="2014-08" db="EMBL/GenBank/DDBJ databases">
        <title>Complete genome sequence of Corynebacterium phocae M408/89/1(T)(=DSM 44612(T)), isolated from the common seal (Phoca vitulina).</title>
        <authorList>
            <person name="Ruckert C."/>
            <person name="Albersmeier A."/>
            <person name="Winkler A."/>
            <person name="Kalinowski J."/>
        </authorList>
    </citation>
    <scope>NUCLEOTIDE SEQUENCE [LARGE SCALE GENOMIC DNA]</scope>
    <source>
        <strain evidence="9 10">M408/89/1</strain>
    </source>
</reference>
<keyword evidence="3" id="KW-0813">Transport</keyword>
<accession>A0A1L7D4Y3</accession>
<feature type="domain" description="YknX-like beta-barrel" evidence="8">
    <location>
        <begin position="351"/>
        <end position="432"/>
    </location>
</feature>
<feature type="domain" description="Multidrug resistance protein MdtA-like C-terminal permuted SH3" evidence="7">
    <location>
        <begin position="439"/>
        <end position="495"/>
    </location>
</feature>
<dbReference type="EMBL" id="CP009249">
    <property type="protein sequence ID" value="APT93180.1"/>
    <property type="molecule type" value="Genomic_DNA"/>
</dbReference>
<dbReference type="PROSITE" id="PS51257">
    <property type="entry name" value="PROKAR_LIPOPROTEIN"/>
    <property type="match status" value="1"/>
</dbReference>
<evidence type="ECO:0000259" key="6">
    <source>
        <dbReference type="Pfam" id="PF25917"/>
    </source>
</evidence>
<keyword evidence="5" id="KW-0732">Signal</keyword>
<evidence type="ECO:0000313" key="9">
    <source>
        <dbReference type="EMBL" id="APT93180.1"/>
    </source>
</evidence>
<dbReference type="Pfam" id="PF25967">
    <property type="entry name" value="RND-MFP_C"/>
    <property type="match status" value="1"/>
</dbReference>
<protein>
    <submittedName>
        <fullName evidence="9">Uncharacterized protein</fullName>
    </submittedName>
</protein>
<dbReference type="STRING" id="161895.CPHO_10075"/>
<organism evidence="9 10">
    <name type="scientific">Corynebacterium phocae</name>
    <dbReference type="NCBI Taxonomy" id="161895"/>
    <lineage>
        <taxon>Bacteria</taxon>
        <taxon>Bacillati</taxon>
        <taxon>Actinomycetota</taxon>
        <taxon>Actinomycetes</taxon>
        <taxon>Mycobacteriales</taxon>
        <taxon>Corynebacteriaceae</taxon>
        <taxon>Corynebacterium</taxon>
    </lineage>
</organism>
<dbReference type="PANTHER" id="PTHR30469">
    <property type="entry name" value="MULTIDRUG RESISTANCE PROTEIN MDTA"/>
    <property type="match status" value="1"/>
</dbReference>
<dbReference type="InterPro" id="IPR058625">
    <property type="entry name" value="MdtA-like_BSH"/>
</dbReference>
<feature type="chain" id="PRO_5012363262" evidence="5">
    <location>
        <begin position="23"/>
        <end position="520"/>
    </location>
</feature>
<sequence length="520" mass="55128">MTVNKKIIAMALSAVLALGACGKSDEFTFNHGDTLTVTADNLEDSITASGQVVAKQEVTLTATLNGPISHLDAKVGQRVQAGQHLATIDVSATQRDLEAQKAANAAQEVGTLNQVEAGNQQLSYLREQLNRGLHPGINGAQAGLRQAQDAFDAAQAETNFGGDEEITQARAALEQARAEVDRANSAALQSGITTLNSTATPGVDPSTYAVSLLQWSDSQQGVHKAWEGVEKAEAALHRAILRQDKAAADKERAAQAAWANLADAKRNLEAAELAANQEVNTLAKSVQDTLEQAAATRVSEESAQRRLELEMGNAEIHSPISGLITSVEAKQGQAATGTIATIADDSQKLIKVLVRESDLHKVQLGNDVIFTSETAPGKEFNGKVEFISPVAAAPPKQDQFQSAPTKTEFSVDILVTGPSEELRLGSSAKAKIITSRAENALTVPHSAIYDQDGKSYVLIVDKGVITQREITKGQTTEFYVEVATGIEPGNEVIVQADAHRHNIGQKVTVAPQPGSFEGEQ</sequence>
<dbReference type="KEGG" id="cpho:CPHO_10075"/>
<dbReference type="GO" id="GO:0015562">
    <property type="term" value="F:efflux transmembrane transporter activity"/>
    <property type="evidence" value="ECO:0007669"/>
    <property type="project" value="TreeGrafter"/>
</dbReference>
<name>A0A1L7D4Y3_9CORY</name>
<dbReference type="OrthoDB" id="3268957at2"/>
<proteinExistence type="inferred from homology"/>
<gene>
    <name evidence="9" type="ORF">CPHO_10075</name>
</gene>
<dbReference type="Gene3D" id="2.40.420.20">
    <property type="match status" value="1"/>
</dbReference>
<dbReference type="GO" id="GO:1990281">
    <property type="term" value="C:efflux pump complex"/>
    <property type="evidence" value="ECO:0007669"/>
    <property type="project" value="TreeGrafter"/>
</dbReference>
<dbReference type="AlphaFoldDB" id="A0A1L7D4Y3"/>
<dbReference type="Pfam" id="PF25917">
    <property type="entry name" value="BSH_RND"/>
    <property type="match status" value="1"/>
</dbReference>
<dbReference type="PANTHER" id="PTHR30469:SF33">
    <property type="entry name" value="SLR1207 PROTEIN"/>
    <property type="match status" value="1"/>
</dbReference>
<evidence type="ECO:0000256" key="5">
    <source>
        <dbReference type="SAM" id="SignalP"/>
    </source>
</evidence>
<keyword evidence="4" id="KW-0175">Coiled coil</keyword>
<dbReference type="NCBIfam" id="TIGR01730">
    <property type="entry name" value="RND_mfp"/>
    <property type="match status" value="1"/>
</dbReference>
<comment type="subcellular location">
    <subcellularLocation>
        <location evidence="1">Cell envelope</location>
    </subcellularLocation>
</comment>
<dbReference type="Proteomes" id="UP000185491">
    <property type="component" value="Chromosome"/>
</dbReference>
<evidence type="ECO:0000256" key="3">
    <source>
        <dbReference type="ARBA" id="ARBA00022448"/>
    </source>
</evidence>
<evidence type="ECO:0000256" key="4">
    <source>
        <dbReference type="SAM" id="Coils"/>
    </source>
</evidence>
<keyword evidence="10" id="KW-1185">Reference proteome</keyword>
<evidence type="ECO:0000259" key="8">
    <source>
        <dbReference type="Pfam" id="PF25990"/>
    </source>
</evidence>
<dbReference type="InterPro" id="IPR058627">
    <property type="entry name" value="MdtA-like_C"/>
</dbReference>
<evidence type="ECO:0000313" key="10">
    <source>
        <dbReference type="Proteomes" id="UP000185491"/>
    </source>
</evidence>
<feature type="domain" description="Multidrug resistance protein MdtA-like barrel-sandwich hybrid" evidence="6">
    <location>
        <begin position="57"/>
        <end position="336"/>
    </location>
</feature>
<comment type="similarity">
    <text evidence="2">Belongs to the membrane fusion protein (MFP) (TC 8.A.1) family.</text>
</comment>
<feature type="coiled-coil region" evidence="4">
    <location>
        <begin position="137"/>
        <end position="186"/>
    </location>
</feature>
<dbReference type="Gene3D" id="2.40.30.170">
    <property type="match status" value="1"/>
</dbReference>
<evidence type="ECO:0000259" key="7">
    <source>
        <dbReference type="Pfam" id="PF25967"/>
    </source>
</evidence>
<dbReference type="InterPro" id="IPR058636">
    <property type="entry name" value="Beta-barrel_YknX"/>
</dbReference>
<dbReference type="SUPFAM" id="SSF111369">
    <property type="entry name" value="HlyD-like secretion proteins"/>
    <property type="match status" value="1"/>
</dbReference>
<dbReference type="Gene3D" id="2.40.50.100">
    <property type="match status" value="1"/>
</dbReference>
<dbReference type="Pfam" id="PF25990">
    <property type="entry name" value="Beta-barrel_YknX"/>
    <property type="match status" value="1"/>
</dbReference>
<feature type="signal peptide" evidence="5">
    <location>
        <begin position="1"/>
        <end position="22"/>
    </location>
</feature>
<evidence type="ECO:0000256" key="1">
    <source>
        <dbReference type="ARBA" id="ARBA00004196"/>
    </source>
</evidence>
<dbReference type="InterPro" id="IPR006143">
    <property type="entry name" value="RND_pump_MFP"/>
</dbReference>
<evidence type="ECO:0000256" key="2">
    <source>
        <dbReference type="ARBA" id="ARBA00009477"/>
    </source>
</evidence>